<dbReference type="InterPro" id="IPR013656">
    <property type="entry name" value="PAS_4"/>
</dbReference>
<dbReference type="CDD" id="cd06225">
    <property type="entry name" value="HAMP"/>
    <property type="match status" value="1"/>
</dbReference>
<protein>
    <submittedName>
        <fullName evidence="7">Diguanylate cyclase</fullName>
        <ecNumber evidence="7">2.7.7.65</ecNumber>
    </submittedName>
</protein>
<dbReference type="CDD" id="cd00130">
    <property type="entry name" value="PAS"/>
    <property type="match status" value="1"/>
</dbReference>
<keyword evidence="8" id="KW-1185">Reference proteome</keyword>
<keyword evidence="7" id="KW-0548">Nucleotidyltransferase</keyword>
<dbReference type="SUPFAM" id="SSF55073">
    <property type="entry name" value="Nucleotide cyclase"/>
    <property type="match status" value="1"/>
</dbReference>
<dbReference type="Pfam" id="PF08448">
    <property type="entry name" value="PAS_4"/>
    <property type="match status" value="3"/>
</dbReference>
<dbReference type="AlphaFoldDB" id="A0A9X2C1L6"/>
<feature type="transmembrane region" description="Helical" evidence="1">
    <location>
        <begin position="164"/>
        <end position="185"/>
    </location>
</feature>
<feature type="signal peptide" evidence="2">
    <location>
        <begin position="1"/>
        <end position="27"/>
    </location>
</feature>
<keyword evidence="1" id="KW-1133">Transmembrane helix</keyword>
<dbReference type="RefSeq" id="WP_275681128.1">
    <property type="nucleotide sequence ID" value="NZ_JAJLJH010000001.1"/>
</dbReference>
<feature type="domain" description="GGDEF" evidence="6">
    <location>
        <begin position="646"/>
        <end position="783"/>
    </location>
</feature>
<dbReference type="InterPro" id="IPR035965">
    <property type="entry name" value="PAS-like_dom_sf"/>
</dbReference>
<feature type="domain" description="HAMP" evidence="5">
    <location>
        <begin position="186"/>
        <end position="238"/>
    </location>
</feature>
<dbReference type="SUPFAM" id="SSF158472">
    <property type="entry name" value="HAMP domain-like"/>
    <property type="match status" value="1"/>
</dbReference>
<dbReference type="InterPro" id="IPR052155">
    <property type="entry name" value="Biofilm_reg_signaling"/>
</dbReference>
<keyword evidence="7" id="KW-0808">Transferase</keyword>
<proteinExistence type="predicted"/>
<evidence type="ECO:0000256" key="1">
    <source>
        <dbReference type="SAM" id="Phobius"/>
    </source>
</evidence>
<feature type="domain" description="PAS" evidence="3">
    <location>
        <begin position="491"/>
        <end position="561"/>
    </location>
</feature>
<feature type="domain" description="PAC" evidence="4">
    <location>
        <begin position="313"/>
        <end position="366"/>
    </location>
</feature>
<dbReference type="Pfam" id="PF00990">
    <property type="entry name" value="GGDEF"/>
    <property type="match status" value="1"/>
</dbReference>
<dbReference type="InterPro" id="IPR043128">
    <property type="entry name" value="Rev_trsase/Diguanyl_cyclase"/>
</dbReference>
<organism evidence="7 8">
    <name type="scientific">Scleromatobacter humisilvae</name>
    <dbReference type="NCBI Taxonomy" id="2897159"/>
    <lineage>
        <taxon>Bacteria</taxon>
        <taxon>Pseudomonadati</taxon>
        <taxon>Pseudomonadota</taxon>
        <taxon>Betaproteobacteria</taxon>
        <taxon>Burkholderiales</taxon>
        <taxon>Sphaerotilaceae</taxon>
        <taxon>Scleromatobacter</taxon>
    </lineage>
</organism>
<dbReference type="GO" id="GO:0016020">
    <property type="term" value="C:membrane"/>
    <property type="evidence" value="ECO:0007669"/>
    <property type="project" value="InterPro"/>
</dbReference>
<dbReference type="PANTHER" id="PTHR44757:SF2">
    <property type="entry name" value="BIOFILM ARCHITECTURE MAINTENANCE PROTEIN MBAA"/>
    <property type="match status" value="1"/>
</dbReference>
<dbReference type="SUPFAM" id="SSF55785">
    <property type="entry name" value="PYP-like sensor domain (PAS domain)"/>
    <property type="match status" value="3"/>
</dbReference>
<evidence type="ECO:0000259" key="5">
    <source>
        <dbReference type="PROSITE" id="PS50885"/>
    </source>
</evidence>
<name>A0A9X2C1L6_9BURK</name>
<dbReference type="Gene3D" id="6.10.340.10">
    <property type="match status" value="1"/>
</dbReference>
<keyword evidence="1" id="KW-0472">Membrane</keyword>
<reference evidence="7" key="1">
    <citation type="submission" date="2021-11" db="EMBL/GenBank/DDBJ databases">
        <title>BS-T2-15 a new species belonging to the Comamonadaceae family isolated from the soil of a French oak forest.</title>
        <authorList>
            <person name="Mieszkin S."/>
            <person name="Alain K."/>
        </authorList>
    </citation>
    <scope>NUCLEOTIDE SEQUENCE</scope>
    <source>
        <strain evidence="7">BS-T2-15</strain>
    </source>
</reference>
<dbReference type="PROSITE" id="PS50885">
    <property type="entry name" value="HAMP"/>
    <property type="match status" value="1"/>
</dbReference>
<sequence>MRIRNQLLAFVTASVCTGILAAAIVFAAGRREDAAGDAQARAQVTEHEVAGLLALTQEVARYAEPRAAEQWRLRHAAIAAALADDARVGNSPALVELRDVTQALPALFTRLEELPSNGDAFTARRKEALLDQLLTNTQSMSDYAYQWFQDSVEQRRAAESEFRWIALAVPCVMLLMLLASAIVVLRRVLLPMQRLDRAAAAIRRGDMTFRLGNTTHDEFGDLSREFDAMTAALIASDQQRDRSEQQLRDITDNLPALVAYIDRGYAYQFANEKYREWLGIDPFSMVSRRVPEVLGEDIFSVMLGKMDKALAGERVQWERSVWRDGVERHLLVEYIPDVAPGGTVRGFYALSVDITERRGAELEIARSEQRMADLTNAIPAMVGYFDMAETCLYANDAGLRSLGVERARIPGISMREALGETVYAQHEPYVREALQGRRARLDGKVEFAGRAAHFQAHMIPDRSDADAQRGFYLMTFDITALKEAEARRAKLEGQLRAITDNLPVAITYLDDQQRYRFVNRTGLEWLCRPADEVIGQRIGDLLRPVAYERRRENIETGLTGKRVTFEAESITGDVTRILHYVYIPDIESDGRVAGLYGLATDVSALKNVEKQLGLLVRSDVLTGVANRYSFNETFPLALSRARRAMSGLALMYLDIDHFKSINDTLGHAAGDEVLKAFAKRLQQSVRTTDTVARLGGDEFVIVLEGVNDPDEPQIVARKIVANVTSPLTVEGRSLTLTTSIGIAFRRAIVSADAATAEAMIGRADAALYAAKKAGRNTWRVMADDVLIEEKGLA</sequence>
<keyword evidence="1" id="KW-0812">Transmembrane</keyword>
<dbReference type="InterPro" id="IPR000160">
    <property type="entry name" value="GGDEF_dom"/>
</dbReference>
<dbReference type="SMART" id="SM00304">
    <property type="entry name" value="HAMP"/>
    <property type="match status" value="1"/>
</dbReference>
<feature type="chain" id="PRO_5040752026" evidence="2">
    <location>
        <begin position="28"/>
        <end position="793"/>
    </location>
</feature>
<accession>A0A9X2C1L6</accession>
<comment type="caution">
    <text evidence="7">The sequence shown here is derived from an EMBL/GenBank/DDBJ whole genome shotgun (WGS) entry which is preliminary data.</text>
</comment>
<evidence type="ECO:0000313" key="8">
    <source>
        <dbReference type="Proteomes" id="UP001139353"/>
    </source>
</evidence>
<dbReference type="SMART" id="SM00267">
    <property type="entry name" value="GGDEF"/>
    <property type="match status" value="1"/>
</dbReference>
<dbReference type="InterPro" id="IPR029787">
    <property type="entry name" value="Nucleotide_cyclase"/>
</dbReference>
<gene>
    <name evidence="7" type="ORF">LPC04_05255</name>
</gene>
<dbReference type="Gene3D" id="3.30.70.270">
    <property type="match status" value="1"/>
</dbReference>
<evidence type="ECO:0000259" key="4">
    <source>
        <dbReference type="PROSITE" id="PS50113"/>
    </source>
</evidence>
<dbReference type="GO" id="GO:0007165">
    <property type="term" value="P:signal transduction"/>
    <property type="evidence" value="ECO:0007669"/>
    <property type="project" value="InterPro"/>
</dbReference>
<dbReference type="PANTHER" id="PTHR44757">
    <property type="entry name" value="DIGUANYLATE CYCLASE DGCP"/>
    <property type="match status" value="1"/>
</dbReference>
<dbReference type="NCBIfam" id="TIGR00254">
    <property type="entry name" value="GGDEF"/>
    <property type="match status" value="1"/>
</dbReference>
<dbReference type="PROSITE" id="PS50112">
    <property type="entry name" value="PAS"/>
    <property type="match status" value="1"/>
</dbReference>
<keyword evidence="2" id="KW-0732">Signal</keyword>
<dbReference type="GO" id="GO:0052621">
    <property type="term" value="F:diguanylate cyclase activity"/>
    <property type="evidence" value="ECO:0007669"/>
    <property type="project" value="UniProtKB-EC"/>
</dbReference>
<dbReference type="PROSITE" id="PS50113">
    <property type="entry name" value="PAC"/>
    <property type="match status" value="1"/>
</dbReference>
<evidence type="ECO:0000259" key="3">
    <source>
        <dbReference type="PROSITE" id="PS50112"/>
    </source>
</evidence>
<evidence type="ECO:0000256" key="2">
    <source>
        <dbReference type="SAM" id="SignalP"/>
    </source>
</evidence>
<dbReference type="EMBL" id="JAJLJH010000001">
    <property type="protein sequence ID" value="MCK9685115.1"/>
    <property type="molecule type" value="Genomic_DNA"/>
</dbReference>
<dbReference type="Pfam" id="PF00672">
    <property type="entry name" value="HAMP"/>
    <property type="match status" value="1"/>
</dbReference>
<dbReference type="InterPro" id="IPR000700">
    <property type="entry name" value="PAS-assoc_C"/>
</dbReference>
<dbReference type="InterPro" id="IPR003660">
    <property type="entry name" value="HAMP_dom"/>
</dbReference>
<dbReference type="Proteomes" id="UP001139353">
    <property type="component" value="Unassembled WGS sequence"/>
</dbReference>
<dbReference type="PROSITE" id="PS50887">
    <property type="entry name" value="GGDEF"/>
    <property type="match status" value="1"/>
</dbReference>
<evidence type="ECO:0000259" key="6">
    <source>
        <dbReference type="PROSITE" id="PS50887"/>
    </source>
</evidence>
<dbReference type="EC" id="2.7.7.65" evidence="7"/>
<evidence type="ECO:0000313" key="7">
    <source>
        <dbReference type="EMBL" id="MCK9685115.1"/>
    </source>
</evidence>
<dbReference type="NCBIfam" id="TIGR00229">
    <property type="entry name" value="sensory_box"/>
    <property type="match status" value="3"/>
</dbReference>
<dbReference type="CDD" id="cd01949">
    <property type="entry name" value="GGDEF"/>
    <property type="match status" value="1"/>
</dbReference>
<dbReference type="InterPro" id="IPR000014">
    <property type="entry name" value="PAS"/>
</dbReference>
<dbReference type="Gene3D" id="3.30.450.20">
    <property type="entry name" value="PAS domain"/>
    <property type="match status" value="3"/>
</dbReference>
<dbReference type="SMART" id="SM00091">
    <property type="entry name" value="PAS"/>
    <property type="match status" value="3"/>
</dbReference>
<dbReference type="FunFam" id="3.30.70.270:FF:000001">
    <property type="entry name" value="Diguanylate cyclase domain protein"/>
    <property type="match status" value="1"/>
</dbReference>